<sequence>MPMSFTSASRRPWRLVEKPQNPQKAGMACRVFRVDGIIAVVVCFASQVEVSVAGWTRPWDGSAESTVCADAGMKVRSREVGE</sequence>
<gene>
    <name evidence="1" type="ORF">ColLi_11427</name>
</gene>
<reference evidence="1 2" key="1">
    <citation type="submission" date="2021-07" db="EMBL/GenBank/DDBJ databases">
        <title>Genome data of Colletotrichum spaethianum.</title>
        <authorList>
            <person name="Utami Y.D."/>
            <person name="Hiruma K."/>
        </authorList>
    </citation>
    <scope>NUCLEOTIDE SEQUENCE [LARGE SCALE GENOMIC DNA]</scope>
    <source>
        <strain evidence="1 2">MAFF 242679</strain>
    </source>
</reference>
<accession>A0AA37GWG2</accession>
<proteinExistence type="predicted"/>
<evidence type="ECO:0000313" key="1">
    <source>
        <dbReference type="EMBL" id="GJC88589.1"/>
    </source>
</evidence>
<evidence type="ECO:0000313" key="2">
    <source>
        <dbReference type="Proteomes" id="UP001055172"/>
    </source>
</evidence>
<name>A0AA37GWG2_9PEZI</name>
<organism evidence="1 2">
    <name type="scientific">Colletotrichum liriopes</name>
    <dbReference type="NCBI Taxonomy" id="708192"/>
    <lineage>
        <taxon>Eukaryota</taxon>
        <taxon>Fungi</taxon>
        <taxon>Dikarya</taxon>
        <taxon>Ascomycota</taxon>
        <taxon>Pezizomycotina</taxon>
        <taxon>Sordariomycetes</taxon>
        <taxon>Hypocreomycetidae</taxon>
        <taxon>Glomerellales</taxon>
        <taxon>Glomerellaceae</taxon>
        <taxon>Colletotrichum</taxon>
        <taxon>Colletotrichum spaethianum species complex</taxon>
    </lineage>
</organism>
<dbReference type="Proteomes" id="UP001055172">
    <property type="component" value="Unassembled WGS sequence"/>
</dbReference>
<dbReference type="EMBL" id="BPPX01000034">
    <property type="protein sequence ID" value="GJC88589.1"/>
    <property type="molecule type" value="Genomic_DNA"/>
</dbReference>
<comment type="caution">
    <text evidence="1">The sequence shown here is derived from an EMBL/GenBank/DDBJ whole genome shotgun (WGS) entry which is preliminary data.</text>
</comment>
<dbReference type="AlphaFoldDB" id="A0AA37GWG2"/>
<keyword evidence="2" id="KW-1185">Reference proteome</keyword>
<protein>
    <submittedName>
        <fullName evidence="1">Uncharacterized protein</fullName>
    </submittedName>
</protein>